<dbReference type="EMBL" id="BARV01031021">
    <property type="protein sequence ID" value="GAI33497.1"/>
    <property type="molecule type" value="Genomic_DNA"/>
</dbReference>
<name>X1MPE9_9ZZZZ</name>
<evidence type="ECO:0000313" key="1">
    <source>
        <dbReference type="EMBL" id="GAI33497.1"/>
    </source>
</evidence>
<dbReference type="PANTHER" id="PTHR37292:SF2">
    <property type="entry name" value="DUF262 DOMAIN-CONTAINING PROTEIN"/>
    <property type="match status" value="1"/>
</dbReference>
<proteinExistence type="predicted"/>
<accession>X1MPE9</accession>
<protein>
    <recommendedName>
        <fullName evidence="2">DUF1524 domain-containing protein</fullName>
    </recommendedName>
</protein>
<evidence type="ECO:0008006" key="2">
    <source>
        <dbReference type="Google" id="ProtNLM"/>
    </source>
</evidence>
<dbReference type="PANTHER" id="PTHR37292">
    <property type="entry name" value="VNG6097C"/>
    <property type="match status" value="1"/>
</dbReference>
<reference evidence="1" key="1">
    <citation type="journal article" date="2014" name="Front. Microbiol.">
        <title>High frequency of phylogenetically diverse reductive dehalogenase-homologous genes in deep subseafloor sedimentary metagenomes.</title>
        <authorList>
            <person name="Kawai M."/>
            <person name="Futagami T."/>
            <person name="Toyoda A."/>
            <person name="Takaki Y."/>
            <person name="Nishi S."/>
            <person name="Hori S."/>
            <person name="Arai W."/>
            <person name="Tsubouchi T."/>
            <person name="Morono Y."/>
            <person name="Uchiyama I."/>
            <person name="Ito T."/>
            <person name="Fujiyama A."/>
            <person name="Inagaki F."/>
            <person name="Takami H."/>
        </authorList>
    </citation>
    <scope>NUCLEOTIDE SEQUENCE</scope>
    <source>
        <strain evidence="1">Expedition CK06-06</strain>
    </source>
</reference>
<sequence>MEIDRIKVEPGLKLGHIMMEGIKAIQMHRTSAIKNAVLCLLAAKTPKHFRNNDVIHLGDSYFSDFNSPEKHHIFPANFLGKQGIREFSLANFCFLPAELNNEIRDKRPSVYFKQLKVENSEFEKTMEGHLIPVGEDSGIWTDDYAKFIQQRAELIKAGIRSAIEK</sequence>
<organism evidence="1">
    <name type="scientific">marine sediment metagenome</name>
    <dbReference type="NCBI Taxonomy" id="412755"/>
    <lineage>
        <taxon>unclassified sequences</taxon>
        <taxon>metagenomes</taxon>
        <taxon>ecological metagenomes</taxon>
    </lineage>
</organism>
<dbReference type="AlphaFoldDB" id="X1MPE9"/>
<gene>
    <name evidence="1" type="ORF">S06H3_49153</name>
</gene>
<comment type="caution">
    <text evidence="1">The sequence shown here is derived from an EMBL/GenBank/DDBJ whole genome shotgun (WGS) entry which is preliminary data.</text>
</comment>